<evidence type="ECO:0000313" key="3">
    <source>
        <dbReference type="Proteomes" id="UP000503336"/>
    </source>
</evidence>
<accession>A0A7M3T735</accession>
<dbReference type="InterPro" id="IPR007420">
    <property type="entry name" value="DUF465"/>
</dbReference>
<keyword evidence="3" id="KW-1185">Reference proteome</keyword>
<dbReference type="Gene3D" id="6.10.280.50">
    <property type="match status" value="1"/>
</dbReference>
<reference evidence="2 3" key="1">
    <citation type="submission" date="2020-02" db="EMBL/GenBank/DDBJ databases">
        <title>complete genome sequence of Rhodobacteraceae bacterium.</title>
        <authorList>
            <person name="Park J."/>
            <person name="Kim Y.-S."/>
            <person name="Kim K.-H."/>
        </authorList>
    </citation>
    <scope>NUCLEOTIDE SEQUENCE [LARGE SCALE GENOMIC DNA]</scope>
    <source>
        <strain evidence="2 3">RR4-56</strain>
    </source>
</reference>
<dbReference type="Proteomes" id="UP000503336">
    <property type="component" value="Chromosome"/>
</dbReference>
<protein>
    <submittedName>
        <fullName evidence="2">DUF465 domain-containing protein</fullName>
    </submittedName>
</protein>
<keyword evidence="1" id="KW-0175">Coiled coil</keyword>
<evidence type="ECO:0000256" key="1">
    <source>
        <dbReference type="SAM" id="Coils"/>
    </source>
</evidence>
<feature type="coiled-coil region" evidence="1">
    <location>
        <begin position="11"/>
        <end position="60"/>
    </location>
</feature>
<evidence type="ECO:0000313" key="2">
    <source>
        <dbReference type="EMBL" id="QIE57816.1"/>
    </source>
</evidence>
<dbReference type="InterPro" id="IPR038444">
    <property type="entry name" value="DUF465_sf"/>
</dbReference>
<dbReference type="Pfam" id="PF04325">
    <property type="entry name" value="DUF465"/>
    <property type="match status" value="1"/>
</dbReference>
<organism evidence="2 3">
    <name type="scientific">Pikeienuella piscinae</name>
    <dbReference type="NCBI Taxonomy" id="2748098"/>
    <lineage>
        <taxon>Bacteria</taxon>
        <taxon>Pseudomonadati</taxon>
        <taxon>Pseudomonadota</taxon>
        <taxon>Alphaproteobacteria</taxon>
        <taxon>Rhodobacterales</taxon>
        <taxon>Paracoccaceae</taxon>
        <taxon>Pikeienuella</taxon>
    </lineage>
</organism>
<sequence length="67" mass="7822">MDGREVLRFKLEELRRRHRSLDDAIAALEHSVAGRDSLDLRRLKKQKLALKDEISRLEDELTPDIIA</sequence>
<dbReference type="AlphaFoldDB" id="A0A7M3T735"/>
<gene>
    <name evidence="2" type="ORF">G5B40_09010</name>
</gene>
<name>A0A7M3T735_9RHOB</name>
<proteinExistence type="predicted"/>
<dbReference type="EMBL" id="CP049056">
    <property type="protein sequence ID" value="QIE57816.1"/>
    <property type="molecule type" value="Genomic_DNA"/>
</dbReference>
<dbReference type="KEGG" id="hdh:G5B40_09010"/>